<keyword evidence="2" id="KW-1185">Reference proteome</keyword>
<evidence type="ECO:0000313" key="2">
    <source>
        <dbReference type="Proteomes" id="UP001162131"/>
    </source>
</evidence>
<reference evidence="1" key="1">
    <citation type="submission" date="2021-09" db="EMBL/GenBank/DDBJ databases">
        <authorList>
            <consortium name="AG Swart"/>
            <person name="Singh M."/>
            <person name="Singh A."/>
            <person name="Seah K."/>
            <person name="Emmerich C."/>
        </authorList>
    </citation>
    <scope>NUCLEOTIDE SEQUENCE</scope>
    <source>
        <strain evidence="1">ATCC30299</strain>
    </source>
</reference>
<comment type="caution">
    <text evidence="1">The sequence shown here is derived from an EMBL/GenBank/DDBJ whole genome shotgun (WGS) entry which is preliminary data.</text>
</comment>
<proteinExistence type="predicted"/>
<evidence type="ECO:0000313" key="1">
    <source>
        <dbReference type="EMBL" id="CAG9329386.1"/>
    </source>
</evidence>
<sequence length="97" mass="11231">MGACNFIAINKKNPQALQHKKEYKQVKITILLNNQTLFKQKTKIYKKKAQNAPKLHIQDSSLYKSRATIRLMCKQNTRDIEFDKVYSTKSSVSSVLI</sequence>
<dbReference type="AlphaFoldDB" id="A0AAU9JNH9"/>
<accession>A0AAU9JNH9</accession>
<dbReference type="Proteomes" id="UP001162131">
    <property type="component" value="Unassembled WGS sequence"/>
</dbReference>
<name>A0AAU9JNH9_9CILI</name>
<dbReference type="EMBL" id="CAJZBQ010000047">
    <property type="protein sequence ID" value="CAG9329386.1"/>
    <property type="molecule type" value="Genomic_DNA"/>
</dbReference>
<organism evidence="1 2">
    <name type="scientific">Blepharisma stoltei</name>
    <dbReference type="NCBI Taxonomy" id="1481888"/>
    <lineage>
        <taxon>Eukaryota</taxon>
        <taxon>Sar</taxon>
        <taxon>Alveolata</taxon>
        <taxon>Ciliophora</taxon>
        <taxon>Postciliodesmatophora</taxon>
        <taxon>Heterotrichea</taxon>
        <taxon>Heterotrichida</taxon>
        <taxon>Blepharismidae</taxon>
        <taxon>Blepharisma</taxon>
    </lineage>
</organism>
<protein>
    <submittedName>
        <fullName evidence="1">Uncharacterized protein</fullName>
    </submittedName>
</protein>
<gene>
    <name evidence="1" type="ORF">BSTOLATCC_MIC48206</name>
</gene>